<proteinExistence type="predicted"/>
<gene>
    <name evidence="1" type="ORF">O1D97_04475</name>
</gene>
<name>A0ABT4JRF6_9GAMM</name>
<sequence length="48" mass="4852">MNDQTMQTCIDLAAAHGALVMSTAGDNSMSSKEEVYAYAGGAGAAANR</sequence>
<keyword evidence="2" id="KW-1185">Reference proteome</keyword>
<accession>A0ABT4JRF6</accession>
<reference evidence="1" key="1">
    <citation type="submission" date="2022-12" db="EMBL/GenBank/DDBJ databases">
        <title>Marinomonas 15G1-11 sp. nov, isolated from marine algae.</title>
        <authorList>
            <person name="Butt M."/>
            <person name="Choi D.G."/>
            <person name="Kim J.M."/>
            <person name="Lee J.K."/>
            <person name="Baek J.H."/>
            <person name="Jeon C.O."/>
        </authorList>
    </citation>
    <scope>NUCLEOTIDE SEQUENCE</scope>
    <source>
        <strain evidence="1">15G1-11</strain>
    </source>
</reference>
<protein>
    <submittedName>
        <fullName evidence="1">Uncharacterized protein</fullName>
    </submittedName>
</protein>
<dbReference type="RefSeq" id="WP_269123849.1">
    <property type="nucleotide sequence ID" value="NZ_JAPUBN010000011.1"/>
</dbReference>
<evidence type="ECO:0000313" key="1">
    <source>
        <dbReference type="EMBL" id="MCZ2720919.1"/>
    </source>
</evidence>
<dbReference type="EMBL" id="JAPUBN010000011">
    <property type="protein sequence ID" value="MCZ2720919.1"/>
    <property type="molecule type" value="Genomic_DNA"/>
</dbReference>
<organism evidence="1 2">
    <name type="scientific">Marinomonas phaeophyticola</name>
    <dbReference type="NCBI Taxonomy" id="3004091"/>
    <lineage>
        <taxon>Bacteria</taxon>
        <taxon>Pseudomonadati</taxon>
        <taxon>Pseudomonadota</taxon>
        <taxon>Gammaproteobacteria</taxon>
        <taxon>Oceanospirillales</taxon>
        <taxon>Oceanospirillaceae</taxon>
        <taxon>Marinomonas</taxon>
    </lineage>
</organism>
<comment type="caution">
    <text evidence="1">The sequence shown here is derived from an EMBL/GenBank/DDBJ whole genome shotgun (WGS) entry which is preliminary data.</text>
</comment>
<dbReference type="InterPro" id="IPR029056">
    <property type="entry name" value="Ribokinase-like"/>
</dbReference>
<dbReference type="Gene3D" id="3.40.1190.20">
    <property type="match status" value="1"/>
</dbReference>
<dbReference type="Proteomes" id="UP001149719">
    <property type="component" value="Unassembled WGS sequence"/>
</dbReference>
<evidence type="ECO:0000313" key="2">
    <source>
        <dbReference type="Proteomes" id="UP001149719"/>
    </source>
</evidence>